<dbReference type="GO" id="GO:0005524">
    <property type="term" value="F:ATP binding"/>
    <property type="evidence" value="ECO:0007669"/>
    <property type="project" value="UniProtKB-UniRule"/>
</dbReference>
<sequence>MVYTVGLTGGIGCGKSSAARLFASLGAAVIDTDEIAHQLTALGQPALASISAAFGNQYFHSDGNLDRARMRQLIFSDQTAKIKLENILHPLIKQQAMNALSECTAPYALIVVPLLLETGNYDELIQRKLLVDCTEEQQISRTMARSKLTVQEVQAIMATQIPRNERLALADDIITNTGEFSSMQTQVLQLHETYLQATK</sequence>
<keyword evidence="4 5" id="KW-0173">Coenzyme A biosynthesis</keyword>
<dbReference type="InterPro" id="IPR001977">
    <property type="entry name" value="Depp_CoAkinase"/>
</dbReference>
<dbReference type="PANTHER" id="PTHR10695:SF46">
    <property type="entry name" value="BIFUNCTIONAL COENZYME A SYNTHASE-RELATED"/>
    <property type="match status" value="1"/>
</dbReference>
<gene>
    <name evidence="5" type="primary">coaE</name>
    <name evidence="7" type="ORF">EDC63_11736</name>
</gene>
<comment type="pathway">
    <text evidence="5">Cofactor biosynthesis; coenzyme A biosynthesis; CoA from (R)-pantothenate: step 5/5.</text>
</comment>
<comment type="subcellular location">
    <subcellularLocation>
        <location evidence="5">Cytoplasm</location>
    </subcellularLocation>
</comment>
<dbReference type="PANTHER" id="PTHR10695">
    <property type="entry name" value="DEPHOSPHO-COA KINASE-RELATED"/>
    <property type="match status" value="1"/>
</dbReference>
<dbReference type="OrthoDB" id="9812943at2"/>
<organism evidence="7 8">
    <name type="scientific">Sulfurirhabdus autotrophica</name>
    <dbReference type="NCBI Taxonomy" id="1706046"/>
    <lineage>
        <taxon>Bacteria</taxon>
        <taxon>Pseudomonadati</taxon>
        <taxon>Pseudomonadota</taxon>
        <taxon>Betaproteobacteria</taxon>
        <taxon>Nitrosomonadales</taxon>
        <taxon>Sulfuricellaceae</taxon>
        <taxon>Sulfurirhabdus</taxon>
    </lineage>
</organism>
<dbReference type="GO" id="GO:0004140">
    <property type="term" value="F:dephospho-CoA kinase activity"/>
    <property type="evidence" value="ECO:0007669"/>
    <property type="project" value="UniProtKB-UniRule"/>
</dbReference>
<dbReference type="SUPFAM" id="SSF52540">
    <property type="entry name" value="P-loop containing nucleoside triphosphate hydrolases"/>
    <property type="match status" value="1"/>
</dbReference>
<comment type="caution">
    <text evidence="7">The sequence shown here is derived from an EMBL/GenBank/DDBJ whole genome shotgun (WGS) entry which is preliminary data.</text>
</comment>
<dbReference type="CDD" id="cd02022">
    <property type="entry name" value="DPCK"/>
    <property type="match status" value="1"/>
</dbReference>
<protein>
    <recommendedName>
        <fullName evidence="5 6">Dephospho-CoA kinase</fullName>
        <ecNumber evidence="5 6">2.7.1.24</ecNumber>
    </recommendedName>
    <alternativeName>
        <fullName evidence="5">Dephosphocoenzyme A kinase</fullName>
    </alternativeName>
</protein>
<evidence type="ECO:0000313" key="7">
    <source>
        <dbReference type="EMBL" id="TCV83001.1"/>
    </source>
</evidence>
<dbReference type="EMBL" id="SMCO01000017">
    <property type="protein sequence ID" value="TCV83001.1"/>
    <property type="molecule type" value="Genomic_DNA"/>
</dbReference>
<dbReference type="AlphaFoldDB" id="A0A4R3XW09"/>
<evidence type="ECO:0000256" key="3">
    <source>
        <dbReference type="ARBA" id="ARBA00022840"/>
    </source>
</evidence>
<evidence type="ECO:0000256" key="5">
    <source>
        <dbReference type="HAMAP-Rule" id="MF_00376"/>
    </source>
</evidence>
<dbReference type="UniPathway" id="UPA00241">
    <property type="reaction ID" value="UER00356"/>
</dbReference>
<reference evidence="7 8" key="1">
    <citation type="submission" date="2019-03" db="EMBL/GenBank/DDBJ databases">
        <title>Genomic Encyclopedia of Type Strains, Phase IV (KMG-IV): sequencing the most valuable type-strain genomes for metagenomic binning, comparative biology and taxonomic classification.</title>
        <authorList>
            <person name="Goeker M."/>
        </authorList>
    </citation>
    <scope>NUCLEOTIDE SEQUENCE [LARGE SCALE GENOMIC DNA]</scope>
    <source>
        <strain evidence="7 8">DSM 100309</strain>
    </source>
</reference>
<proteinExistence type="inferred from homology"/>
<dbReference type="Proteomes" id="UP000295367">
    <property type="component" value="Unassembled WGS sequence"/>
</dbReference>
<keyword evidence="8" id="KW-1185">Reference proteome</keyword>
<evidence type="ECO:0000256" key="6">
    <source>
        <dbReference type="NCBIfam" id="TIGR00152"/>
    </source>
</evidence>
<dbReference type="EC" id="2.7.1.24" evidence="5 6"/>
<evidence type="ECO:0000256" key="2">
    <source>
        <dbReference type="ARBA" id="ARBA00022741"/>
    </source>
</evidence>
<dbReference type="HAMAP" id="MF_00376">
    <property type="entry name" value="Dephospho_CoA_kinase"/>
    <property type="match status" value="1"/>
</dbReference>
<comment type="function">
    <text evidence="5">Catalyzes the phosphorylation of the 3'-hydroxyl group of dephosphocoenzyme A to form coenzyme A.</text>
</comment>
<evidence type="ECO:0000256" key="1">
    <source>
        <dbReference type="ARBA" id="ARBA00009018"/>
    </source>
</evidence>
<comment type="similarity">
    <text evidence="1 5">Belongs to the CoaE family.</text>
</comment>
<dbReference type="NCBIfam" id="TIGR00152">
    <property type="entry name" value="dephospho-CoA kinase"/>
    <property type="match status" value="1"/>
</dbReference>
<keyword evidence="3 5" id="KW-0067">ATP-binding</keyword>
<feature type="binding site" evidence="5">
    <location>
        <begin position="12"/>
        <end position="17"/>
    </location>
    <ligand>
        <name>ATP</name>
        <dbReference type="ChEBI" id="CHEBI:30616"/>
    </ligand>
</feature>
<evidence type="ECO:0000313" key="8">
    <source>
        <dbReference type="Proteomes" id="UP000295367"/>
    </source>
</evidence>
<dbReference type="InterPro" id="IPR027417">
    <property type="entry name" value="P-loop_NTPase"/>
</dbReference>
<dbReference type="GO" id="GO:0015937">
    <property type="term" value="P:coenzyme A biosynthetic process"/>
    <property type="evidence" value="ECO:0007669"/>
    <property type="project" value="UniProtKB-UniRule"/>
</dbReference>
<evidence type="ECO:0000256" key="4">
    <source>
        <dbReference type="ARBA" id="ARBA00022993"/>
    </source>
</evidence>
<accession>A0A4R3XW09</accession>
<dbReference type="Pfam" id="PF01121">
    <property type="entry name" value="CoaE"/>
    <property type="match status" value="1"/>
</dbReference>
<keyword evidence="2 5" id="KW-0547">Nucleotide-binding</keyword>
<dbReference type="RefSeq" id="WP_124944846.1">
    <property type="nucleotide sequence ID" value="NZ_BHVT01000003.1"/>
</dbReference>
<keyword evidence="5 7" id="KW-0418">Kinase</keyword>
<keyword evidence="5" id="KW-0963">Cytoplasm</keyword>
<comment type="catalytic activity">
    <reaction evidence="5">
        <text>3'-dephospho-CoA + ATP = ADP + CoA + H(+)</text>
        <dbReference type="Rhea" id="RHEA:18245"/>
        <dbReference type="ChEBI" id="CHEBI:15378"/>
        <dbReference type="ChEBI" id="CHEBI:30616"/>
        <dbReference type="ChEBI" id="CHEBI:57287"/>
        <dbReference type="ChEBI" id="CHEBI:57328"/>
        <dbReference type="ChEBI" id="CHEBI:456216"/>
        <dbReference type="EC" id="2.7.1.24"/>
    </reaction>
</comment>
<name>A0A4R3XW09_9PROT</name>
<dbReference type="Gene3D" id="3.40.50.300">
    <property type="entry name" value="P-loop containing nucleotide triphosphate hydrolases"/>
    <property type="match status" value="1"/>
</dbReference>
<dbReference type="GO" id="GO:0005737">
    <property type="term" value="C:cytoplasm"/>
    <property type="evidence" value="ECO:0007669"/>
    <property type="project" value="UniProtKB-SubCell"/>
</dbReference>
<dbReference type="PROSITE" id="PS51219">
    <property type="entry name" value="DPCK"/>
    <property type="match status" value="1"/>
</dbReference>
<keyword evidence="5" id="KW-0808">Transferase</keyword>